<feature type="transmembrane region" description="Helical" evidence="1">
    <location>
        <begin position="48"/>
        <end position="72"/>
    </location>
</feature>
<organism evidence="2 3">
    <name type="scientific">Phyllosticta capitalensis</name>
    <dbReference type="NCBI Taxonomy" id="121624"/>
    <lineage>
        <taxon>Eukaryota</taxon>
        <taxon>Fungi</taxon>
        <taxon>Dikarya</taxon>
        <taxon>Ascomycota</taxon>
        <taxon>Pezizomycotina</taxon>
        <taxon>Dothideomycetes</taxon>
        <taxon>Dothideomycetes incertae sedis</taxon>
        <taxon>Botryosphaeriales</taxon>
        <taxon>Phyllostictaceae</taxon>
        <taxon>Phyllosticta</taxon>
    </lineage>
</organism>
<gene>
    <name evidence="2" type="ORF">HDK90DRAFT_212630</name>
</gene>
<dbReference type="Proteomes" id="UP001492380">
    <property type="component" value="Unassembled WGS sequence"/>
</dbReference>
<keyword evidence="1" id="KW-0812">Transmembrane</keyword>
<dbReference type="EMBL" id="JBBWRZ010000004">
    <property type="protein sequence ID" value="KAK8238076.1"/>
    <property type="molecule type" value="Genomic_DNA"/>
</dbReference>
<evidence type="ECO:0000313" key="3">
    <source>
        <dbReference type="Proteomes" id="UP001492380"/>
    </source>
</evidence>
<keyword evidence="1" id="KW-0472">Membrane</keyword>
<keyword evidence="3" id="KW-1185">Reference proteome</keyword>
<feature type="transmembrane region" description="Helical" evidence="1">
    <location>
        <begin position="23"/>
        <end position="42"/>
    </location>
</feature>
<evidence type="ECO:0000313" key="2">
    <source>
        <dbReference type="EMBL" id="KAK8238076.1"/>
    </source>
</evidence>
<name>A0ABR1YSX2_9PEZI</name>
<reference evidence="2 3" key="1">
    <citation type="submission" date="2024-04" db="EMBL/GenBank/DDBJ databases">
        <title>Phyllosticta paracitricarpa is synonymous to the EU quarantine fungus P. citricarpa based on phylogenomic analyses.</title>
        <authorList>
            <consortium name="Lawrence Berkeley National Laboratory"/>
            <person name="Van Ingen-Buijs V.A."/>
            <person name="Van Westerhoven A.C."/>
            <person name="Haridas S."/>
            <person name="Skiadas P."/>
            <person name="Martin F."/>
            <person name="Groenewald J.Z."/>
            <person name="Crous P.W."/>
            <person name="Seidl M.F."/>
        </authorList>
    </citation>
    <scope>NUCLEOTIDE SEQUENCE [LARGE SCALE GENOMIC DNA]</scope>
    <source>
        <strain evidence="2 3">CBS 123374</strain>
    </source>
</reference>
<evidence type="ECO:0000256" key="1">
    <source>
        <dbReference type="SAM" id="Phobius"/>
    </source>
</evidence>
<proteinExistence type="predicted"/>
<comment type="caution">
    <text evidence="2">The sequence shown here is derived from an EMBL/GenBank/DDBJ whole genome shotgun (WGS) entry which is preliminary data.</text>
</comment>
<sequence>MVEVKRRMVGSQLPRERGRARKAYPAMLKGCIASCLVEYLPIAKVSSFFTPLLFGSLLVCSTAWSGCAVASFGRACHRRRLPNFIPELPHQHPSTFSHTTSFLDLVSYRSSTKQHLASFRKTASSSL</sequence>
<keyword evidence="1" id="KW-1133">Transmembrane helix</keyword>
<protein>
    <submittedName>
        <fullName evidence="2">Uncharacterized protein</fullName>
    </submittedName>
</protein>
<accession>A0ABR1YSX2</accession>